<dbReference type="Proteomes" id="UP000199013">
    <property type="component" value="Unassembled WGS sequence"/>
</dbReference>
<sequence>MTLPKDTDQIPERRSPGDMAKASGPPGLFANDRSTSRSGTADAGSTQSPASEWPADGGWVDRWLSSPRLASYLAAAGGDRLAALVLYEWNARVAAALLHDLCHLEIGLRNAYDSALCAAWKGSRHWIYTADTAMFVPLLRTRSGRRIDVNAKPRNAVTAAIRAAGGPSAKPGKIVAELGFGFWRYLSSASHEKTLWVPYLHRAFPSGTDRRDVDGRVGRMHVVRNRAAHHEPLFRLDLAVILADLRFLAHLMAPPLADYVTATSWVPALIAARPPGVGS</sequence>
<feature type="region of interest" description="Disordered" evidence="1">
    <location>
        <begin position="1"/>
        <end position="54"/>
    </location>
</feature>
<dbReference type="EMBL" id="FLUV01000879">
    <property type="protein sequence ID" value="SBW21739.1"/>
    <property type="molecule type" value="Genomic_DNA"/>
</dbReference>
<evidence type="ECO:0000313" key="3">
    <source>
        <dbReference type="Proteomes" id="UP000199013"/>
    </source>
</evidence>
<keyword evidence="3" id="KW-1185">Reference proteome</keyword>
<feature type="compositionally biased region" description="Basic and acidic residues" evidence="1">
    <location>
        <begin position="1"/>
        <end position="16"/>
    </location>
</feature>
<evidence type="ECO:0000256" key="1">
    <source>
        <dbReference type="SAM" id="MobiDB-lite"/>
    </source>
</evidence>
<evidence type="ECO:0000313" key="2">
    <source>
        <dbReference type="EMBL" id="SBW21739.1"/>
    </source>
</evidence>
<accession>A0A1C3NWX2</accession>
<dbReference type="AlphaFoldDB" id="A0A1C3NWX2"/>
<gene>
    <name evidence="2" type="ORF">FDG2_2105</name>
</gene>
<evidence type="ECO:0008006" key="4">
    <source>
        <dbReference type="Google" id="ProtNLM"/>
    </source>
</evidence>
<reference evidence="3" key="1">
    <citation type="submission" date="2016-02" db="EMBL/GenBank/DDBJ databases">
        <authorList>
            <person name="Wibberg D."/>
        </authorList>
    </citation>
    <scope>NUCLEOTIDE SEQUENCE [LARGE SCALE GENOMIC DNA]</scope>
</reference>
<feature type="compositionally biased region" description="Polar residues" evidence="1">
    <location>
        <begin position="32"/>
        <end position="50"/>
    </location>
</feature>
<name>A0A1C3NWX2_9ACTN</name>
<organism evidence="2 3">
    <name type="scientific">Candidatus Protofrankia californiensis</name>
    <dbReference type="NCBI Taxonomy" id="1839754"/>
    <lineage>
        <taxon>Bacteria</taxon>
        <taxon>Bacillati</taxon>
        <taxon>Actinomycetota</taxon>
        <taxon>Actinomycetes</taxon>
        <taxon>Frankiales</taxon>
        <taxon>Frankiaceae</taxon>
        <taxon>Protofrankia</taxon>
    </lineage>
</organism>
<protein>
    <recommendedName>
        <fullName evidence="4">Abi-like protein</fullName>
    </recommendedName>
</protein>
<proteinExistence type="predicted"/>